<dbReference type="NCBIfam" id="NF010738">
    <property type="entry name" value="PRK14140.1"/>
    <property type="match status" value="1"/>
</dbReference>
<dbReference type="GO" id="GO:0051082">
    <property type="term" value="F:unfolded protein binding"/>
    <property type="evidence" value="ECO:0007669"/>
    <property type="project" value="TreeGrafter"/>
</dbReference>
<evidence type="ECO:0000256" key="10">
    <source>
        <dbReference type="HAMAP-Rule" id="MF_01151"/>
    </source>
</evidence>
<reference evidence="15 16" key="1">
    <citation type="journal article" date="2018" name="Int. J. Syst. Evol. Microbiol.">
        <title>Methylomusa anaerophila gen. nov., sp. nov., an anaerobic methanol-utilizing bacterium isolated from a microbial fuel cell.</title>
        <authorList>
            <person name="Amano N."/>
            <person name="Yamamuro A."/>
            <person name="Miyahara M."/>
            <person name="Kouzuma A."/>
            <person name="Abe T."/>
            <person name="Watanabe K."/>
        </authorList>
    </citation>
    <scope>NUCLEOTIDE SEQUENCE [LARGE SCALE GENOMIC DNA]</scope>
    <source>
        <strain evidence="15 16">MMFC1</strain>
    </source>
</reference>
<comment type="subunit">
    <text evidence="3 10">Homodimer.</text>
</comment>
<dbReference type="GO" id="GO:0051087">
    <property type="term" value="F:protein-folding chaperone binding"/>
    <property type="evidence" value="ECO:0007669"/>
    <property type="project" value="InterPro"/>
</dbReference>
<sequence length="195" mass="21874">MIDDRQDQIPAKNREESAGENHTGVENTSVEDPLQGFPTDDAVNQIKSALAEKSRLLDELTDKYKRLQADFDNFRRRSRQEREELSTVVAEKIVCDLLPVIDNFERAIANSSQDPASVTTGIEMIYRQMNNVLTKLGVEPICALGLTFDPVLHEAVMREEDSSQPDGTVIDELQKGYKVHGKVVRPSMVKVICNS</sequence>
<evidence type="ECO:0000313" key="15">
    <source>
        <dbReference type="EMBL" id="BBB92775.1"/>
    </source>
</evidence>
<dbReference type="EMBL" id="AP018449">
    <property type="protein sequence ID" value="BBB92775.1"/>
    <property type="molecule type" value="Genomic_DNA"/>
</dbReference>
<feature type="coiled-coil region" evidence="13">
    <location>
        <begin position="43"/>
        <end position="84"/>
    </location>
</feature>
<keyword evidence="6 10" id="KW-0143">Chaperone</keyword>
<evidence type="ECO:0000313" key="16">
    <source>
        <dbReference type="Proteomes" id="UP000276437"/>
    </source>
</evidence>
<evidence type="ECO:0000256" key="14">
    <source>
        <dbReference type="SAM" id="MobiDB-lite"/>
    </source>
</evidence>
<evidence type="ECO:0000256" key="7">
    <source>
        <dbReference type="ARBA" id="ARBA00053401"/>
    </source>
</evidence>
<dbReference type="AlphaFoldDB" id="A0A348ANX7"/>
<dbReference type="Gene3D" id="3.90.20.20">
    <property type="match status" value="1"/>
</dbReference>
<keyword evidence="16" id="KW-1185">Reference proteome</keyword>
<comment type="function">
    <text evidence="7 10 11">Participates actively in the response to hyperosmotic and heat shock by preventing the aggregation of stress-denatured proteins, in association with DnaK and GrpE. It is the nucleotide exchange factor for DnaK and may function as a thermosensor. Unfolded proteins bind initially to DnaJ; upon interaction with the DnaJ-bound protein, DnaK hydrolyzes its bound ATP, resulting in the formation of a stable complex. GrpE releases ADP from DnaK; ATP binding to DnaK triggers the release of the substrate protein, thus completing the reaction cycle. Several rounds of ATP-dependent interactions between DnaJ, DnaK and GrpE are required for fully efficient folding.</text>
</comment>
<gene>
    <name evidence="10" type="primary">grpE</name>
    <name evidence="15" type="ORF">MAMMFC1_03476</name>
</gene>
<evidence type="ECO:0000256" key="4">
    <source>
        <dbReference type="ARBA" id="ARBA00022490"/>
    </source>
</evidence>
<protein>
    <recommendedName>
        <fullName evidence="8 10">Protein GrpE</fullName>
    </recommendedName>
    <alternativeName>
        <fullName evidence="9 10">HSP-70 cofactor</fullName>
    </alternativeName>
</protein>
<dbReference type="Pfam" id="PF01025">
    <property type="entry name" value="GrpE"/>
    <property type="match status" value="1"/>
</dbReference>
<evidence type="ECO:0000256" key="2">
    <source>
        <dbReference type="ARBA" id="ARBA00009054"/>
    </source>
</evidence>
<dbReference type="SUPFAM" id="SSF51064">
    <property type="entry name" value="Head domain of nucleotide exchange factor GrpE"/>
    <property type="match status" value="1"/>
</dbReference>
<dbReference type="SUPFAM" id="SSF58014">
    <property type="entry name" value="Coiled-coil domain of nucleotide exchange factor GrpE"/>
    <property type="match status" value="1"/>
</dbReference>
<evidence type="ECO:0000256" key="6">
    <source>
        <dbReference type="ARBA" id="ARBA00023186"/>
    </source>
</evidence>
<comment type="subcellular location">
    <subcellularLocation>
        <location evidence="1 10">Cytoplasm</location>
    </subcellularLocation>
</comment>
<dbReference type="Proteomes" id="UP000276437">
    <property type="component" value="Chromosome"/>
</dbReference>
<evidence type="ECO:0000256" key="12">
    <source>
        <dbReference type="RuleBase" id="RU004478"/>
    </source>
</evidence>
<dbReference type="InterPro" id="IPR009012">
    <property type="entry name" value="GrpE_head"/>
</dbReference>
<feature type="compositionally biased region" description="Basic and acidic residues" evidence="14">
    <location>
        <begin position="1"/>
        <end position="19"/>
    </location>
</feature>
<dbReference type="GO" id="GO:0005737">
    <property type="term" value="C:cytoplasm"/>
    <property type="evidence" value="ECO:0007669"/>
    <property type="project" value="UniProtKB-SubCell"/>
</dbReference>
<dbReference type="CDD" id="cd00446">
    <property type="entry name" value="GrpE"/>
    <property type="match status" value="1"/>
</dbReference>
<evidence type="ECO:0000256" key="13">
    <source>
        <dbReference type="SAM" id="Coils"/>
    </source>
</evidence>
<evidence type="ECO:0000256" key="5">
    <source>
        <dbReference type="ARBA" id="ARBA00023016"/>
    </source>
</evidence>
<proteinExistence type="inferred from homology"/>
<evidence type="ECO:0000256" key="8">
    <source>
        <dbReference type="ARBA" id="ARBA00072274"/>
    </source>
</evidence>
<dbReference type="PROSITE" id="PS01071">
    <property type="entry name" value="GRPE"/>
    <property type="match status" value="1"/>
</dbReference>
<dbReference type="GO" id="GO:0006457">
    <property type="term" value="P:protein folding"/>
    <property type="evidence" value="ECO:0007669"/>
    <property type="project" value="InterPro"/>
</dbReference>
<evidence type="ECO:0000256" key="1">
    <source>
        <dbReference type="ARBA" id="ARBA00004496"/>
    </source>
</evidence>
<name>A0A348ANX7_9FIRM</name>
<dbReference type="PANTHER" id="PTHR21237:SF23">
    <property type="entry name" value="GRPE PROTEIN HOMOLOG, MITOCHONDRIAL"/>
    <property type="match status" value="1"/>
</dbReference>
<evidence type="ECO:0000256" key="9">
    <source>
        <dbReference type="ARBA" id="ARBA00076414"/>
    </source>
</evidence>
<comment type="similarity">
    <text evidence="2 10 12">Belongs to the GrpE family.</text>
</comment>
<dbReference type="Gene3D" id="2.30.22.10">
    <property type="entry name" value="Head domain of nucleotide exchange factor GrpE"/>
    <property type="match status" value="1"/>
</dbReference>
<keyword evidence="5 10" id="KW-0346">Stress response</keyword>
<dbReference type="FunFam" id="2.30.22.10:FF:000001">
    <property type="entry name" value="Protein GrpE"/>
    <property type="match status" value="1"/>
</dbReference>
<dbReference type="InterPro" id="IPR013805">
    <property type="entry name" value="GrpE_CC"/>
</dbReference>
<dbReference type="PANTHER" id="PTHR21237">
    <property type="entry name" value="GRPE PROTEIN"/>
    <property type="match status" value="1"/>
</dbReference>
<evidence type="ECO:0000256" key="3">
    <source>
        <dbReference type="ARBA" id="ARBA00011738"/>
    </source>
</evidence>
<dbReference type="GO" id="GO:0000774">
    <property type="term" value="F:adenyl-nucleotide exchange factor activity"/>
    <property type="evidence" value="ECO:0007669"/>
    <property type="project" value="InterPro"/>
</dbReference>
<dbReference type="PRINTS" id="PR00773">
    <property type="entry name" value="GRPEPROTEIN"/>
</dbReference>
<keyword evidence="4 10" id="KW-0963">Cytoplasm</keyword>
<dbReference type="RefSeq" id="WP_232035497.1">
    <property type="nucleotide sequence ID" value="NZ_AP018449.1"/>
</dbReference>
<dbReference type="KEGG" id="mana:MAMMFC1_03476"/>
<organism evidence="15 16">
    <name type="scientific">Methylomusa anaerophila</name>
    <dbReference type="NCBI Taxonomy" id="1930071"/>
    <lineage>
        <taxon>Bacteria</taxon>
        <taxon>Bacillati</taxon>
        <taxon>Bacillota</taxon>
        <taxon>Negativicutes</taxon>
        <taxon>Selenomonadales</taxon>
        <taxon>Sporomusaceae</taxon>
        <taxon>Methylomusa</taxon>
    </lineage>
</organism>
<accession>A0A348ANX7</accession>
<dbReference type="GO" id="GO:0042803">
    <property type="term" value="F:protein homodimerization activity"/>
    <property type="evidence" value="ECO:0007669"/>
    <property type="project" value="InterPro"/>
</dbReference>
<dbReference type="InterPro" id="IPR000740">
    <property type="entry name" value="GrpE"/>
</dbReference>
<feature type="region of interest" description="Disordered" evidence="14">
    <location>
        <begin position="1"/>
        <end position="39"/>
    </location>
</feature>
<evidence type="ECO:0000256" key="11">
    <source>
        <dbReference type="RuleBase" id="RU000639"/>
    </source>
</evidence>
<dbReference type="HAMAP" id="MF_01151">
    <property type="entry name" value="GrpE"/>
    <property type="match status" value="1"/>
</dbReference>
<keyword evidence="13" id="KW-0175">Coiled coil</keyword>